<dbReference type="EMBL" id="ML996568">
    <property type="protein sequence ID" value="KAF2760611.1"/>
    <property type="molecule type" value="Genomic_DNA"/>
</dbReference>
<protein>
    <recommendedName>
        <fullName evidence="2">Gag1-like clamp domain-containing protein</fullName>
    </recommendedName>
</protein>
<reference evidence="3" key="1">
    <citation type="journal article" date="2020" name="Stud. Mycol.">
        <title>101 Dothideomycetes genomes: a test case for predicting lifestyles and emergence of pathogens.</title>
        <authorList>
            <person name="Haridas S."/>
            <person name="Albert R."/>
            <person name="Binder M."/>
            <person name="Bloem J."/>
            <person name="Labutti K."/>
            <person name="Salamov A."/>
            <person name="Andreopoulos B."/>
            <person name="Baker S."/>
            <person name="Barry K."/>
            <person name="Bills G."/>
            <person name="Bluhm B."/>
            <person name="Cannon C."/>
            <person name="Castanera R."/>
            <person name="Culley D."/>
            <person name="Daum C."/>
            <person name="Ezra D."/>
            <person name="Gonzalez J."/>
            <person name="Henrissat B."/>
            <person name="Kuo A."/>
            <person name="Liang C."/>
            <person name="Lipzen A."/>
            <person name="Lutzoni F."/>
            <person name="Magnuson J."/>
            <person name="Mondo S."/>
            <person name="Nolan M."/>
            <person name="Ohm R."/>
            <person name="Pangilinan J."/>
            <person name="Park H.-J."/>
            <person name="Ramirez L."/>
            <person name="Alfaro M."/>
            <person name="Sun H."/>
            <person name="Tritt A."/>
            <person name="Yoshinaga Y."/>
            <person name="Zwiers L.-H."/>
            <person name="Turgeon B."/>
            <person name="Goodwin S."/>
            <person name="Spatafora J."/>
            <person name="Crous P."/>
            <person name="Grigoriev I."/>
        </authorList>
    </citation>
    <scope>NUCLEOTIDE SEQUENCE</scope>
    <source>
        <strain evidence="3">CBS 121739</strain>
    </source>
</reference>
<dbReference type="Pfam" id="PF13259">
    <property type="entry name" value="clamp_Gag1-like"/>
    <property type="match status" value="1"/>
</dbReference>
<dbReference type="InterPro" id="IPR025124">
    <property type="entry name" value="Gag1-like_clamp"/>
</dbReference>
<dbReference type="OrthoDB" id="5422958at2759"/>
<dbReference type="RefSeq" id="XP_033603062.1">
    <property type="nucleotide sequence ID" value="XM_033740526.1"/>
</dbReference>
<proteinExistence type="predicted"/>
<feature type="region of interest" description="Disordered" evidence="1">
    <location>
        <begin position="286"/>
        <end position="310"/>
    </location>
</feature>
<evidence type="ECO:0000313" key="4">
    <source>
        <dbReference type="Proteomes" id="UP000799437"/>
    </source>
</evidence>
<organism evidence="3 4">
    <name type="scientific">Pseudovirgaria hyperparasitica</name>
    <dbReference type="NCBI Taxonomy" id="470096"/>
    <lineage>
        <taxon>Eukaryota</taxon>
        <taxon>Fungi</taxon>
        <taxon>Dikarya</taxon>
        <taxon>Ascomycota</taxon>
        <taxon>Pezizomycotina</taxon>
        <taxon>Dothideomycetes</taxon>
        <taxon>Dothideomycetes incertae sedis</taxon>
        <taxon>Acrospermales</taxon>
        <taxon>Acrospermaceae</taxon>
        <taxon>Pseudovirgaria</taxon>
    </lineage>
</organism>
<gene>
    <name evidence="3" type="ORF">EJ05DRAFT_290738</name>
</gene>
<feature type="compositionally biased region" description="Low complexity" evidence="1">
    <location>
        <begin position="295"/>
        <end position="310"/>
    </location>
</feature>
<dbReference type="AlphaFoldDB" id="A0A6A6WHI5"/>
<dbReference type="PANTHER" id="PTHR28065:SF1">
    <property type="entry name" value="DUF4050 DOMAIN-CONTAINING PROTEIN"/>
    <property type="match status" value="1"/>
</dbReference>
<evidence type="ECO:0000313" key="3">
    <source>
        <dbReference type="EMBL" id="KAF2760611.1"/>
    </source>
</evidence>
<dbReference type="GeneID" id="54481580"/>
<keyword evidence="4" id="KW-1185">Reference proteome</keyword>
<dbReference type="PANTHER" id="PTHR28065">
    <property type="entry name" value="FREQUENIN"/>
    <property type="match status" value="1"/>
</dbReference>
<feature type="compositionally biased region" description="Basic and acidic residues" evidence="1">
    <location>
        <begin position="32"/>
        <end position="48"/>
    </location>
</feature>
<evidence type="ECO:0000256" key="1">
    <source>
        <dbReference type="SAM" id="MobiDB-lite"/>
    </source>
</evidence>
<feature type="domain" description="Gag1-like clamp" evidence="2">
    <location>
        <begin position="69"/>
        <end position="241"/>
    </location>
</feature>
<accession>A0A6A6WHI5</accession>
<name>A0A6A6WHI5_9PEZI</name>
<evidence type="ECO:0000259" key="2">
    <source>
        <dbReference type="Pfam" id="PF13259"/>
    </source>
</evidence>
<sequence>MDTNQSAARQARRFYQDNVRNDWVWPNPPRPKRSDDELKGVSEFRERFYGTPSESESETSLQKKSSGEAYKFDSPDSVGLVVAANKEEKMRKRRKDLEEEMSWNEGLAVFEARRDQWTGAAAARSRISKAKKLQSRVNGGERKASQAESSKSPADSGTEVTSHYFADSHSTCSDPHAQEILVPVAPRLLAQNAIRISIGEKVYPDIYNKVVLSARTPSVPINLSDMTKALVQGWKEHGEWPPRPAPPDPLAGRRKSSIGQMLGGLGRMRSDEPFLNAHPHVRKGVESVKKVFRMSGSQGSGSSNSPVPKE</sequence>
<feature type="region of interest" description="Disordered" evidence="1">
    <location>
        <begin position="1"/>
        <end position="78"/>
    </location>
</feature>
<feature type="compositionally biased region" description="Polar residues" evidence="1">
    <location>
        <begin position="52"/>
        <end position="64"/>
    </location>
</feature>
<dbReference type="Proteomes" id="UP000799437">
    <property type="component" value="Unassembled WGS sequence"/>
</dbReference>
<feature type="compositionally biased region" description="Polar residues" evidence="1">
    <location>
        <begin position="146"/>
        <end position="160"/>
    </location>
</feature>
<dbReference type="InterPro" id="IPR053274">
    <property type="entry name" value="Fluconazole_resistance"/>
</dbReference>
<feature type="region of interest" description="Disordered" evidence="1">
    <location>
        <begin position="237"/>
        <end position="256"/>
    </location>
</feature>
<feature type="region of interest" description="Disordered" evidence="1">
    <location>
        <begin position="128"/>
        <end position="160"/>
    </location>
</feature>